<dbReference type="Proteomes" id="UP000799640">
    <property type="component" value="Unassembled WGS sequence"/>
</dbReference>
<reference evidence="2" key="1">
    <citation type="journal article" date="2020" name="Stud. Mycol.">
        <title>101 Dothideomycetes genomes: a test case for predicting lifestyles and emergence of pathogens.</title>
        <authorList>
            <person name="Haridas S."/>
            <person name="Albert R."/>
            <person name="Binder M."/>
            <person name="Bloem J."/>
            <person name="Labutti K."/>
            <person name="Salamov A."/>
            <person name="Andreopoulos B."/>
            <person name="Baker S."/>
            <person name="Barry K."/>
            <person name="Bills G."/>
            <person name="Bluhm B."/>
            <person name="Cannon C."/>
            <person name="Castanera R."/>
            <person name="Culley D."/>
            <person name="Daum C."/>
            <person name="Ezra D."/>
            <person name="Gonzalez J."/>
            <person name="Henrissat B."/>
            <person name="Kuo A."/>
            <person name="Liang C."/>
            <person name="Lipzen A."/>
            <person name="Lutzoni F."/>
            <person name="Magnuson J."/>
            <person name="Mondo S."/>
            <person name="Nolan M."/>
            <person name="Ohm R."/>
            <person name="Pangilinan J."/>
            <person name="Park H.-J."/>
            <person name="Ramirez L."/>
            <person name="Alfaro M."/>
            <person name="Sun H."/>
            <person name="Tritt A."/>
            <person name="Yoshinaga Y."/>
            <person name="Zwiers L.-H."/>
            <person name="Turgeon B."/>
            <person name="Goodwin S."/>
            <person name="Spatafora J."/>
            <person name="Crous P."/>
            <person name="Grigoriev I."/>
        </authorList>
    </citation>
    <scope>NUCLEOTIDE SEQUENCE</scope>
    <source>
        <strain evidence="2">CBS 262.69</strain>
    </source>
</reference>
<feature type="compositionally biased region" description="Polar residues" evidence="1">
    <location>
        <begin position="137"/>
        <end position="152"/>
    </location>
</feature>
<protein>
    <submittedName>
        <fullName evidence="2">Uncharacterized protein</fullName>
    </submittedName>
</protein>
<proteinExistence type="predicted"/>
<evidence type="ECO:0000256" key="1">
    <source>
        <dbReference type="SAM" id="MobiDB-lite"/>
    </source>
</evidence>
<keyword evidence="3" id="KW-1185">Reference proteome</keyword>
<dbReference type="EMBL" id="ML996706">
    <property type="protein sequence ID" value="KAF2396567.1"/>
    <property type="molecule type" value="Genomic_DNA"/>
</dbReference>
<evidence type="ECO:0000313" key="2">
    <source>
        <dbReference type="EMBL" id="KAF2396567.1"/>
    </source>
</evidence>
<accession>A0A6G1HL53</accession>
<feature type="compositionally biased region" description="Polar residues" evidence="1">
    <location>
        <begin position="160"/>
        <end position="172"/>
    </location>
</feature>
<name>A0A6G1HL53_9PEZI</name>
<feature type="region of interest" description="Disordered" evidence="1">
    <location>
        <begin position="104"/>
        <end position="172"/>
    </location>
</feature>
<dbReference type="AlphaFoldDB" id="A0A6G1HL53"/>
<evidence type="ECO:0000313" key="3">
    <source>
        <dbReference type="Proteomes" id="UP000799640"/>
    </source>
</evidence>
<sequence>MPFIPFSVVDRPTLRVSCGLLDIVWRSCRCSRVGRTSLVLAMNISQTGGEKDDISFEFASTSQPASLTISRLRATSLSHGSTQTNVRILKDSSSLKGHLVSLNQTPTACRHSRPTTHTSQKHADSKSTTIFRKPHNQTHISIPNTPLPNSTEPLAGANCSAPSNPAINRNSI</sequence>
<gene>
    <name evidence="2" type="ORF">EJ06DRAFT_224748</name>
</gene>
<organism evidence="2 3">
    <name type="scientific">Trichodelitschia bisporula</name>
    <dbReference type="NCBI Taxonomy" id="703511"/>
    <lineage>
        <taxon>Eukaryota</taxon>
        <taxon>Fungi</taxon>
        <taxon>Dikarya</taxon>
        <taxon>Ascomycota</taxon>
        <taxon>Pezizomycotina</taxon>
        <taxon>Dothideomycetes</taxon>
        <taxon>Dothideomycetes incertae sedis</taxon>
        <taxon>Phaeotrichales</taxon>
        <taxon>Phaeotrichaceae</taxon>
        <taxon>Trichodelitschia</taxon>
    </lineage>
</organism>